<keyword evidence="2" id="KW-1185">Reference proteome</keyword>
<sequence length="140" mass="16395">MDTLKCWNLWTNLASTWSNFELPTLNQSTFFHLTKCEDDYHELEERVESENCFPYIISQGTSESPSMCPQMESRVLYTSSASQTPAIPQSQRRQRKHNILELTLQKINKSQEMNQVAYFSEYIGVHVREMSKPKQHKACK</sequence>
<dbReference type="AlphaFoldDB" id="A0AAV4VXV3"/>
<dbReference type="EMBL" id="BPLQ01013729">
    <property type="protein sequence ID" value="GIY74298.1"/>
    <property type="molecule type" value="Genomic_DNA"/>
</dbReference>
<comment type="caution">
    <text evidence="1">The sequence shown here is derived from an EMBL/GenBank/DDBJ whole genome shotgun (WGS) entry which is preliminary data.</text>
</comment>
<protein>
    <submittedName>
        <fullName evidence="1">Uncharacterized protein</fullName>
    </submittedName>
</protein>
<name>A0AAV4VXV3_9ARAC</name>
<evidence type="ECO:0000313" key="2">
    <source>
        <dbReference type="Proteomes" id="UP001054837"/>
    </source>
</evidence>
<organism evidence="1 2">
    <name type="scientific">Caerostris darwini</name>
    <dbReference type="NCBI Taxonomy" id="1538125"/>
    <lineage>
        <taxon>Eukaryota</taxon>
        <taxon>Metazoa</taxon>
        <taxon>Ecdysozoa</taxon>
        <taxon>Arthropoda</taxon>
        <taxon>Chelicerata</taxon>
        <taxon>Arachnida</taxon>
        <taxon>Araneae</taxon>
        <taxon>Araneomorphae</taxon>
        <taxon>Entelegynae</taxon>
        <taxon>Araneoidea</taxon>
        <taxon>Araneidae</taxon>
        <taxon>Caerostris</taxon>
    </lineage>
</organism>
<dbReference type="Proteomes" id="UP001054837">
    <property type="component" value="Unassembled WGS sequence"/>
</dbReference>
<evidence type="ECO:0000313" key="1">
    <source>
        <dbReference type="EMBL" id="GIY74298.1"/>
    </source>
</evidence>
<gene>
    <name evidence="1" type="ORF">CDAR_9231</name>
</gene>
<proteinExistence type="predicted"/>
<reference evidence="1 2" key="1">
    <citation type="submission" date="2021-06" db="EMBL/GenBank/DDBJ databases">
        <title>Caerostris darwini draft genome.</title>
        <authorList>
            <person name="Kono N."/>
            <person name="Arakawa K."/>
        </authorList>
    </citation>
    <scope>NUCLEOTIDE SEQUENCE [LARGE SCALE GENOMIC DNA]</scope>
</reference>
<accession>A0AAV4VXV3</accession>